<dbReference type="EMBL" id="AMYD01000491">
    <property type="protein sequence ID" value="EQB57454.1"/>
    <property type="molecule type" value="Genomic_DNA"/>
</dbReference>
<dbReference type="HOGENOM" id="CLU_069843_0_0_1"/>
<dbReference type="OrthoDB" id="4831333at2759"/>
<organism evidence="1 2">
    <name type="scientific">Colletotrichum gloeosporioides (strain Cg-14)</name>
    <name type="common">Anthracnose fungus</name>
    <name type="synonym">Glomerella cingulata</name>
    <dbReference type="NCBI Taxonomy" id="1237896"/>
    <lineage>
        <taxon>Eukaryota</taxon>
        <taxon>Fungi</taxon>
        <taxon>Dikarya</taxon>
        <taxon>Ascomycota</taxon>
        <taxon>Pezizomycotina</taxon>
        <taxon>Sordariomycetes</taxon>
        <taxon>Hypocreomycetidae</taxon>
        <taxon>Glomerellales</taxon>
        <taxon>Glomerellaceae</taxon>
        <taxon>Colletotrichum</taxon>
        <taxon>Colletotrichum gloeosporioides species complex</taxon>
    </lineage>
</organism>
<comment type="caution">
    <text evidence="1">The sequence shown here is derived from an EMBL/GenBank/DDBJ whole genome shotgun (WGS) entry which is preliminary data.</text>
</comment>
<accession>T0KZ64</accession>
<name>T0KZ64_COLGC</name>
<gene>
    <name evidence="1" type="ORF">CGLO_02401</name>
</gene>
<proteinExistence type="predicted"/>
<dbReference type="Proteomes" id="UP000015530">
    <property type="component" value="Unassembled WGS sequence"/>
</dbReference>
<evidence type="ECO:0000313" key="2">
    <source>
        <dbReference type="Proteomes" id="UP000015530"/>
    </source>
</evidence>
<dbReference type="AlphaFoldDB" id="T0KZ64"/>
<evidence type="ECO:0000313" key="1">
    <source>
        <dbReference type="EMBL" id="EQB57454.1"/>
    </source>
</evidence>
<sequence>MEPASQPQELQAPNSRTRRAVSRPWDFLKSHLRPVCQHVRRHFTRPSAADDAARALALARRRAHLQVLQANFRPEVVQSLQETPWLAAHLAAGGEDAWDESQRTFPDRVAGHVLTRLQMHDLNFVERRQVNLPARSLRHLESIMELVFVEEVARKMAATMREAWVVLMFIRVSSGRDARSLVKGRTIHQVRLSGRVVLGALQSDGITSELSGWSAPTRGSGLPDASLPHTWTPAMVRNLFVYHESSNAYTYKRNSWPDSFTNLESAALSAETI</sequence>
<protein>
    <submittedName>
        <fullName evidence="1">Uncharacterized protein</fullName>
    </submittedName>
</protein>
<reference evidence="2" key="1">
    <citation type="journal article" date="2013" name="Mol. Plant Microbe Interact.">
        <title>Global aspects of pacC regulation of pathogenicity genes in Colletotrichum gloeosporioides as revealed by transcriptome analysis.</title>
        <authorList>
            <person name="Alkan N."/>
            <person name="Meng X."/>
            <person name="Friedlander G."/>
            <person name="Reuveni E."/>
            <person name="Sukno S."/>
            <person name="Sherman A."/>
            <person name="Thon M."/>
            <person name="Fluhr R."/>
            <person name="Prusky D."/>
        </authorList>
    </citation>
    <scope>NUCLEOTIDE SEQUENCE [LARGE SCALE GENOMIC DNA]</scope>
    <source>
        <strain evidence="2">Cg-14</strain>
    </source>
</reference>